<dbReference type="AlphaFoldDB" id="A0A2S4LAY9"/>
<dbReference type="Pfam" id="PF00646">
    <property type="entry name" value="F-box"/>
    <property type="match status" value="1"/>
</dbReference>
<dbReference type="InterPro" id="IPR036047">
    <property type="entry name" value="F-box-like_dom_sf"/>
</dbReference>
<keyword evidence="3" id="KW-1185">Reference proteome</keyword>
<gene>
    <name evidence="2" type="ORF">TPAR_00211</name>
</gene>
<comment type="caution">
    <text evidence="2">The sequence shown here is derived from an EMBL/GenBank/DDBJ whole genome shotgun (WGS) entry which is preliminary data.</text>
</comment>
<evidence type="ECO:0000313" key="3">
    <source>
        <dbReference type="Proteomes" id="UP000237481"/>
    </source>
</evidence>
<accession>A0A2S4LAY9</accession>
<protein>
    <recommendedName>
        <fullName evidence="1">F-box domain-containing protein</fullName>
    </recommendedName>
</protein>
<dbReference type="OrthoDB" id="4921238at2759"/>
<dbReference type="Proteomes" id="UP000237481">
    <property type="component" value="Unassembled WGS sequence"/>
</dbReference>
<proteinExistence type="predicted"/>
<organism evidence="2 3">
    <name type="scientific">Tolypocladium paradoxum</name>
    <dbReference type="NCBI Taxonomy" id="94208"/>
    <lineage>
        <taxon>Eukaryota</taxon>
        <taxon>Fungi</taxon>
        <taxon>Dikarya</taxon>
        <taxon>Ascomycota</taxon>
        <taxon>Pezizomycotina</taxon>
        <taxon>Sordariomycetes</taxon>
        <taxon>Hypocreomycetidae</taxon>
        <taxon>Hypocreales</taxon>
        <taxon>Ophiocordycipitaceae</taxon>
        <taxon>Tolypocladium</taxon>
    </lineage>
</organism>
<name>A0A2S4LAY9_9HYPO</name>
<feature type="domain" description="F-box" evidence="1">
    <location>
        <begin position="29"/>
        <end position="65"/>
    </location>
</feature>
<dbReference type="SUPFAM" id="SSF81383">
    <property type="entry name" value="F-box domain"/>
    <property type="match status" value="1"/>
</dbReference>
<dbReference type="STRING" id="94208.A0A2S4LAY9"/>
<dbReference type="InterPro" id="IPR001810">
    <property type="entry name" value="F-box_dom"/>
</dbReference>
<evidence type="ECO:0000313" key="2">
    <source>
        <dbReference type="EMBL" id="POR39602.1"/>
    </source>
</evidence>
<sequence length="335" mass="38014">MNCIKLPRRLFTGKHKQPQKTQKRRCPVLDLPVDLMLGISEYLPLCSQVFLSQTCRLLRQAFSHFRALIHIPDEERLEYLVDRVRNLPGRWLCEVCLQLHHAHVSDTPEHPGGVTCPLGWQGLRSRGYGLMSFRLDHRHVQLTLKYARMKDANNTHQQYLKALLAPVYASFTTQSGFPNMLHTGHAVYPKVVAGRYLLLSVYTYLENHTVVTKEAMGKLRICLHQGFAPGRTGLSRQHSTGLCYTTEAAFHDLGHEKCGFCPLCLTDFSVCVTPECAIICVWQDLGPEGSPLEPAWGTHTRAFRSRHYDVYVSHEPGSIRRFHDQGHGAIEFGSS</sequence>
<evidence type="ECO:0000259" key="1">
    <source>
        <dbReference type="Pfam" id="PF00646"/>
    </source>
</evidence>
<reference evidence="2 3" key="1">
    <citation type="submission" date="2018-01" db="EMBL/GenBank/DDBJ databases">
        <title>Harnessing the power of phylogenomics to disentangle the directionality and signatures of interkingdom host jumping in the parasitic fungal genus Tolypocladium.</title>
        <authorList>
            <person name="Quandt C.A."/>
            <person name="Patterson W."/>
            <person name="Spatafora J.W."/>
        </authorList>
    </citation>
    <scope>NUCLEOTIDE SEQUENCE [LARGE SCALE GENOMIC DNA]</scope>
    <source>
        <strain evidence="2 3">NRBC 100945</strain>
    </source>
</reference>
<dbReference type="EMBL" id="PKSG01000028">
    <property type="protein sequence ID" value="POR39602.1"/>
    <property type="molecule type" value="Genomic_DNA"/>
</dbReference>